<dbReference type="AlphaFoldDB" id="A0A1B8ZT10"/>
<comment type="caution">
    <text evidence="1">The sequence shown here is derived from an EMBL/GenBank/DDBJ whole genome shotgun (WGS) entry which is preliminary data.</text>
</comment>
<dbReference type="Proteomes" id="UP000093432">
    <property type="component" value="Unassembled WGS sequence"/>
</dbReference>
<dbReference type="OrthoDB" id="1260332at2"/>
<evidence type="ECO:0000313" key="2">
    <source>
        <dbReference type="Proteomes" id="UP000093432"/>
    </source>
</evidence>
<dbReference type="RefSeq" id="WP_065398708.1">
    <property type="nucleotide sequence ID" value="NZ_MAYG01000001.1"/>
</dbReference>
<proteinExistence type="predicted"/>
<protein>
    <submittedName>
        <fullName evidence="1">Uncharacterized protein</fullName>
    </submittedName>
</protein>
<organism evidence="1 2">
    <name type="scientific">Chryseobacterium arthrosphaerae</name>
    <dbReference type="NCBI Taxonomy" id="651561"/>
    <lineage>
        <taxon>Bacteria</taxon>
        <taxon>Pseudomonadati</taxon>
        <taxon>Bacteroidota</taxon>
        <taxon>Flavobacteriia</taxon>
        <taxon>Flavobacteriales</taxon>
        <taxon>Weeksellaceae</taxon>
        <taxon>Chryseobacterium group</taxon>
        <taxon>Chryseobacterium</taxon>
    </lineage>
</organism>
<name>A0A1B8ZT10_9FLAO</name>
<reference evidence="2" key="1">
    <citation type="submission" date="2016-07" db="EMBL/GenBank/DDBJ databases">
        <authorList>
            <person name="Florea S."/>
            <person name="Webb J.S."/>
            <person name="Jaromczyk J."/>
            <person name="Schardl C.L."/>
        </authorList>
    </citation>
    <scope>NUCLEOTIDE SEQUENCE [LARGE SCALE GENOMIC DNA]</scope>
    <source>
        <strain evidence="2">CC-VM-7</strain>
    </source>
</reference>
<evidence type="ECO:0000313" key="1">
    <source>
        <dbReference type="EMBL" id="OCA74721.1"/>
    </source>
</evidence>
<sequence>MIKKILLSLLGILILGVVSLTVYWNLPIEITRHSDIEYGNKLVLNLEHYQKEHHSLPRYDDRNTLHQLGFKQNNPGASPDYAADSTGAYELVYMDGFDGPYLMYSSREQKWSIDFPQIIRKVQ</sequence>
<dbReference type="EMBL" id="MAYG01000001">
    <property type="protein sequence ID" value="OCA74721.1"/>
    <property type="molecule type" value="Genomic_DNA"/>
</dbReference>
<accession>A0A1B8ZT10</accession>
<gene>
    <name evidence="1" type="ORF">BBI00_10425</name>
</gene>
<dbReference type="STRING" id="651561.BBI00_10425"/>